<proteinExistence type="predicted"/>
<reference evidence="4" key="1">
    <citation type="submission" date="2023-07" db="EMBL/GenBank/DDBJ databases">
        <title>Sequencing the genomes of 1000 actinobacteria strains.</title>
        <authorList>
            <person name="Klenk H.-P."/>
        </authorList>
    </citation>
    <scope>NUCLEOTIDE SEQUENCE</scope>
    <source>
        <strain evidence="4">DSM 45977</strain>
    </source>
</reference>
<accession>A0AAE3ZGZ3</accession>
<evidence type="ECO:0000313" key="5">
    <source>
        <dbReference type="Proteomes" id="UP001180845"/>
    </source>
</evidence>
<evidence type="ECO:0000256" key="2">
    <source>
        <dbReference type="SAM" id="MobiDB-lite"/>
    </source>
</evidence>
<sequence length="656" mass="72743">MSDLPRPYRYAAWHGGADPLEPPVDLRSALDEIGREVMEGASPRAALDELLRTGTSEVTGLDELTRRVWQRRSELQRRYRIDGTMREVRELLDRALEQERQALSAEQSEDARFRELQMQALPSDTAGAVSELAHYAWRSPAARESFAELRRLLGTELMDQRFRGMREALQQTTPADVERIRGMLDELSELLAAQARGDADVGRRFDRFMAEYGDFFPENPGTVDELVDVLAARSAAAQRLLNSMSEQQRSELASLFQQAFGDPRIAEALERMDARLRSLRPDADWSSQARFRGDEPMGLGEATAAMAELGELDRLAEQLGQSYPGARLEDIDLEALERQLGEQAVVEAQRLSELDGQLRQRGMLRPGPDGELRLSPRALRRLGETALRSVLAQVRARRGERDADRAGAAGEPTGATRPWSFGDAEPWDVGRTVHNAVLRRARDSAAGLSAPNLDLSDLEVTEVEQRSRAAVALCVDTSWSMVQDGRWVPMKRTALALHQLITTRYRSDALQLITFGRYAATVDVGGLTAMEGAWEQGTNMHHALLLAGRHLRRHSDAQPVVLVVTDGEPTAHLEPDGAAVFDHPPAPRTLSVTLSEVDALNRMDTVFSVFMLGEDERLAAFVDIIARRSGGRVVAPTTDGLGAAVIGDYLRSKRRH</sequence>
<dbReference type="Gene3D" id="3.40.50.410">
    <property type="entry name" value="von Willebrand factor, type A domain"/>
    <property type="match status" value="1"/>
</dbReference>
<protein>
    <submittedName>
        <fullName evidence="4">Uncharacterized protein with von Willebrand factor type A (VWA) domain</fullName>
    </submittedName>
</protein>
<gene>
    <name evidence="4" type="ORF">JOF55_003609</name>
</gene>
<dbReference type="RefSeq" id="WP_310275753.1">
    <property type="nucleotide sequence ID" value="NZ_JAVDXW010000001.1"/>
</dbReference>
<organism evidence="4 5">
    <name type="scientific">Haloactinomyces albus</name>
    <dbReference type="NCBI Taxonomy" id="1352928"/>
    <lineage>
        <taxon>Bacteria</taxon>
        <taxon>Bacillati</taxon>
        <taxon>Actinomycetota</taxon>
        <taxon>Actinomycetes</taxon>
        <taxon>Actinopolysporales</taxon>
        <taxon>Actinopolysporaceae</taxon>
        <taxon>Haloactinomyces</taxon>
    </lineage>
</organism>
<dbReference type="AlphaFoldDB" id="A0AAE3ZGZ3"/>
<feature type="region of interest" description="Disordered" evidence="2">
    <location>
        <begin position="398"/>
        <end position="422"/>
    </location>
</feature>
<feature type="coiled-coil region" evidence="1">
    <location>
        <begin position="81"/>
        <end position="109"/>
    </location>
</feature>
<keyword evidence="1" id="KW-0175">Coiled coil</keyword>
<evidence type="ECO:0000259" key="3">
    <source>
        <dbReference type="SMART" id="SM00327"/>
    </source>
</evidence>
<evidence type="ECO:0000313" key="4">
    <source>
        <dbReference type="EMBL" id="MDR7303428.1"/>
    </source>
</evidence>
<dbReference type="InterPro" id="IPR036465">
    <property type="entry name" value="vWFA_dom_sf"/>
</dbReference>
<dbReference type="EMBL" id="JAVDXW010000001">
    <property type="protein sequence ID" value="MDR7303428.1"/>
    <property type="molecule type" value="Genomic_DNA"/>
</dbReference>
<dbReference type="SMART" id="SM00327">
    <property type="entry name" value="VWA"/>
    <property type="match status" value="1"/>
</dbReference>
<dbReference type="CDD" id="cd00198">
    <property type="entry name" value="vWFA"/>
    <property type="match status" value="1"/>
</dbReference>
<feature type="domain" description="VWFA" evidence="3">
    <location>
        <begin position="468"/>
        <end position="650"/>
    </location>
</feature>
<dbReference type="SUPFAM" id="SSF53300">
    <property type="entry name" value="vWA-like"/>
    <property type="match status" value="1"/>
</dbReference>
<keyword evidence="5" id="KW-1185">Reference proteome</keyword>
<evidence type="ECO:0000256" key="1">
    <source>
        <dbReference type="SAM" id="Coils"/>
    </source>
</evidence>
<comment type="caution">
    <text evidence="4">The sequence shown here is derived from an EMBL/GenBank/DDBJ whole genome shotgun (WGS) entry which is preliminary data.</text>
</comment>
<dbReference type="InterPro" id="IPR002035">
    <property type="entry name" value="VWF_A"/>
</dbReference>
<dbReference type="Proteomes" id="UP001180845">
    <property type="component" value="Unassembled WGS sequence"/>
</dbReference>
<name>A0AAE3ZGZ3_9ACTN</name>